<dbReference type="SUPFAM" id="SSF55136">
    <property type="entry name" value="Probable bacterial effector-binding domain"/>
    <property type="match status" value="1"/>
</dbReference>
<proteinExistence type="predicted"/>
<keyword evidence="2" id="KW-1185">Reference proteome</keyword>
<dbReference type="Gene3D" id="3.20.80.10">
    <property type="entry name" value="Regulatory factor, effector binding domain"/>
    <property type="match status" value="1"/>
</dbReference>
<name>A0A264W3G4_9BACL</name>
<evidence type="ECO:0000313" key="1">
    <source>
        <dbReference type="EMBL" id="OZS78148.1"/>
    </source>
</evidence>
<reference evidence="1 2" key="1">
    <citation type="submission" date="2017-07" db="EMBL/GenBank/DDBJ databases">
        <title>Tetzosporium hominis gen.nov. sp.nov.</title>
        <authorList>
            <person name="Tetz G."/>
            <person name="Tetz V."/>
        </authorList>
    </citation>
    <scope>NUCLEOTIDE SEQUENCE [LARGE SCALE GENOMIC DNA]</scope>
    <source>
        <strain evidence="1 2">VT-49</strain>
    </source>
</reference>
<gene>
    <name evidence="1" type="ORF">CF394_07905</name>
</gene>
<sequence length="147" mass="16858">MPAHKSVTIRALVTRHTGIFQDYATIVPEKARSFMEKLQDTDYQAHVEVALFEPKSGIDHEEGHFYVGVLVSHQPPHPPAGMEYIEITRDYAFARGTTEEIGTLHEKLTNWMLDENLQFDLSGYIVEMYFPTETAEEVEIYLPVKTN</sequence>
<dbReference type="OrthoDB" id="2863365at2"/>
<comment type="caution">
    <text evidence="1">The sequence shown here is derived from an EMBL/GenBank/DDBJ whole genome shotgun (WGS) entry which is preliminary data.</text>
</comment>
<dbReference type="EMBL" id="NOKQ01000204">
    <property type="protein sequence ID" value="OZS78148.1"/>
    <property type="molecule type" value="Genomic_DNA"/>
</dbReference>
<dbReference type="RefSeq" id="WP_094942811.1">
    <property type="nucleotide sequence ID" value="NZ_NOKQ01000204.1"/>
</dbReference>
<evidence type="ECO:0008006" key="3">
    <source>
        <dbReference type="Google" id="ProtNLM"/>
    </source>
</evidence>
<evidence type="ECO:0000313" key="2">
    <source>
        <dbReference type="Proteomes" id="UP000217065"/>
    </source>
</evidence>
<dbReference type="InterPro" id="IPR011256">
    <property type="entry name" value="Reg_factor_effector_dom_sf"/>
</dbReference>
<dbReference type="AlphaFoldDB" id="A0A264W3G4"/>
<accession>A0A264W3G4</accession>
<dbReference type="Proteomes" id="UP000217065">
    <property type="component" value="Unassembled WGS sequence"/>
</dbReference>
<protein>
    <recommendedName>
        <fullName evidence="3">Bacterial transcription activator effector binding domain-containing protein</fullName>
    </recommendedName>
</protein>
<organism evidence="1 2">
    <name type="scientific">Tetzosporium hominis</name>
    <dbReference type="NCBI Taxonomy" id="2020506"/>
    <lineage>
        <taxon>Bacteria</taxon>
        <taxon>Bacillati</taxon>
        <taxon>Bacillota</taxon>
        <taxon>Bacilli</taxon>
        <taxon>Bacillales</taxon>
        <taxon>Caryophanaceae</taxon>
        <taxon>Tetzosporium</taxon>
    </lineage>
</organism>